<dbReference type="InterPro" id="IPR050640">
    <property type="entry name" value="Bact_2-comp_sensor_kinase"/>
</dbReference>
<feature type="transmembrane region" description="Helical" evidence="1">
    <location>
        <begin position="44"/>
        <end position="62"/>
    </location>
</feature>
<evidence type="ECO:0000313" key="4">
    <source>
        <dbReference type="Proteomes" id="UP000184420"/>
    </source>
</evidence>
<dbReference type="InterPro" id="IPR036890">
    <property type="entry name" value="HATPase_C_sf"/>
</dbReference>
<sequence>MNRKDISGFFILLLLFMAIVLGINLFTLSVYSRESLISLAIRDGLFGLVNFFQFYIFFRWIVPSFLHSRNWQLLLLRVFPVVAAFNSFKYLLASGVFPKIMLYQGYRYDLGSKRRIELFTTFGAYFTNALWTSLVLLAAAFAVHLFLHWLREDKRRALLQQQQVKAESGFLKMQLNSHFLINSLNSIYSLAITGSPEVVQANNTLVHLLSYMLDQPDDIDFRSPIRDEIQYLQDFISLQQLRTGIKEGIQADFAGTLPDKQIAPMLLVPFVENAFKHGVTNHPAHPVTIVLAGDEQMLSFVVSNKKSIFNKDKTGGIGLENVRKRLQLIYPQKHDLQITDTEATYQCHLKIYW</sequence>
<dbReference type="STRING" id="1419482.SAMN05444266_1036"/>
<keyword evidence="4" id="KW-1185">Reference proteome</keyword>
<dbReference type="RefSeq" id="WP_073079614.1">
    <property type="nucleotide sequence ID" value="NZ_FRBL01000003.1"/>
</dbReference>
<keyword evidence="3" id="KW-0808">Transferase</keyword>
<dbReference type="GO" id="GO:0016020">
    <property type="term" value="C:membrane"/>
    <property type="evidence" value="ECO:0007669"/>
    <property type="project" value="InterPro"/>
</dbReference>
<dbReference type="Pfam" id="PF06580">
    <property type="entry name" value="His_kinase"/>
    <property type="match status" value="1"/>
</dbReference>
<evidence type="ECO:0000313" key="3">
    <source>
        <dbReference type="EMBL" id="SHL33805.1"/>
    </source>
</evidence>
<name>A0A1M6ZTX7_9BACT</name>
<reference evidence="3 4" key="1">
    <citation type="submission" date="2016-11" db="EMBL/GenBank/DDBJ databases">
        <authorList>
            <person name="Jaros S."/>
            <person name="Januszkiewicz K."/>
            <person name="Wedrychowicz H."/>
        </authorList>
    </citation>
    <scope>NUCLEOTIDE SEQUENCE [LARGE SCALE GENOMIC DNA]</scope>
    <source>
        <strain evidence="3 4">DSM 27406</strain>
    </source>
</reference>
<feature type="domain" description="Signal transduction histidine kinase internal region" evidence="2">
    <location>
        <begin position="167"/>
        <end position="244"/>
    </location>
</feature>
<proteinExistence type="predicted"/>
<feature type="transmembrane region" description="Helical" evidence="1">
    <location>
        <begin position="129"/>
        <end position="150"/>
    </location>
</feature>
<evidence type="ECO:0000259" key="2">
    <source>
        <dbReference type="Pfam" id="PF06580"/>
    </source>
</evidence>
<dbReference type="OrthoDB" id="9809908at2"/>
<evidence type="ECO:0000256" key="1">
    <source>
        <dbReference type="SAM" id="Phobius"/>
    </source>
</evidence>
<dbReference type="EMBL" id="FRBL01000003">
    <property type="protein sequence ID" value="SHL33805.1"/>
    <property type="molecule type" value="Genomic_DNA"/>
</dbReference>
<dbReference type="PANTHER" id="PTHR34220">
    <property type="entry name" value="SENSOR HISTIDINE KINASE YPDA"/>
    <property type="match status" value="1"/>
</dbReference>
<keyword evidence="1" id="KW-0472">Membrane</keyword>
<feature type="transmembrane region" description="Helical" evidence="1">
    <location>
        <begin position="9"/>
        <end position="32"/>
    </location>
</feature>
<keyword evidence="3" id="KW-0418">Kinase</keyword>
<dbReference type="SUPFAM" id="SSF55874">
    <property type="entry name" value="ATPase domain of HSP90 chaperone/DNA topoisomerase II/histidine kinase"/>
    <property type="match status" value="1"/>
</dbReference>
<organism evidence="3 4">
    <name type="scientific">Chitinophaga jiangningensis</name>
    <dbReference type="NCBI Taxonomy" id="1419482"/>
    <lineage>
        <taxon>Bacteria</taxon>
        <taxon>Pseudomonadati</taxon>
        <taxon>Bacteroidota</taxon>
        <taxon>Chitinophagia</taxon>
        <taxon>Chitinophagales</taxon>
        <taxon>Chitinophagaceae</taxon>
        <taxon>Chitinophaga</taxon>
    </lineage>
</organism>
<dbReference type="AlphaFoldDB" id="A0A1M6ZTX7"/>
<keyword evidence="1" id="KW-1133">Transmembrane helix</keyword>
<protein>
    <submittedName>
        <fullName evidence="3">Histidine kinase</fullName>
    </submittedName>
</protein>
<dbReference type="Proteomes" id="UP000184420">
    <property type="component" value="Unassembled WGS sequence"/>
</dbReference>
<dbReference type="PANTHER" id="PTHR34220:SF7">
    <property type="entry name" value="SENSOR HISTIDINE KINASE YPDA"/>
    <property type="match status" value="1"/>
</dbReference>
<gene>
    <name evidence="3" type="ORF">SAMN05444266_1036</name>
</gene>
<feature type="transmembrane region" description="Helical" evidence="1">
    <location>
        <begin position="74"/>
        <end position="92"/>
    </location>
</feature>
<dbReference type="InterPro" id="IPR010559">
    <property type="entry name" value="Sig_transdc_His_kin_internal"/>
</dbReference>
<dbReference type="GO" id="GO:0000155">
    <property type="term" value="F:phosphorelay sensor kinase activity"/>
    <property type="evidence" value="ECO:0007669"/>
    <property type="project" value="InterPro"/>
</dbReference>
<dbReference type="Gene3D" id="3.30.565.10">
    <property type="entry name" value="Histidine kinase-like ATPase, C-terminal domain"/>
    <property type="match status" value="1"/>
</dbReference>
<accession>A0A1M6ZTX7</accession>
<keyword evidence="1" id="KW-0812">Transmembrane</keyword>